<keyword evidence="1" id="KW-0472">Membrane</keyword>
<reference evidence="3 4" key="1">
    <citation type="submission" date="2017-03" db="EMBL/GenBank/DDBJ databases">
        <title>Widespread Adenine N6-methylation of Active Genes in Fungi.</title>
        <authorList>
            <consortium name="DOE Joint Genome Institute"/>
            <person name="Mondo S.J."/>
            <person name="Dannebaum R.O."/>
            <person name="Kuo R.C."/>
            <person name="Louie K.B."/>
            <person name="Bewick A.J."/>
            <person name="Labutti K."/>
            <person name="Haridas S."/>
            <person name="Kuo A."/>
            <person name="Salamov A."/>
            <person name="Ahrendt S.R."/>
            <person name="Lau R."/>
            <person name="Bowen B.P."/>
            <person name="Lipzen A."/>
            <person name="Sullivan W."/>
            <person name="Andreopoulos W.B."/>
            <person name="Clum A."/>
            <person name="Lindquist E."/>
            <person name="Daum C."/>
            <person name="Northen T.R."/>
            <person name="Ramamoorthy G."/>
            <person name="Schmitz R.J."/>
            <person name="Gryganskyi A."/>
            <person name="Culley D."/>
            <person name="Magnuson J."/>
            <person name="James T.Y."/>
            <person name="O'Malley M.A."/>
            <person name="Stajich J.E."/>
            <person name="Spatafora J.W."/>
            <person name="Visel A."/>
            <person name="Grigoriev I.V."/>
        </authorList>
    </citation>
    <scope>NUCLEOTIDE SEQUENCE [LARGE SCALE GENOMIC DNA]</scope>
    <source>
        <strain evidence="3 4">NRRL Y-17943</strain>
    </source>
</reference>
<evidence type="ECO:0000259" key="2">
    <source>
        <dbReference type="Pfam" id="PF24913"/>
    </source>
</evidence>
<dbReference type="SUPFAM" id="SSF52540">
    <property type="entry name" value="P-loop containing nucleoside triphosphate hydrolases"/>
    <property type="match status" value="1"/>
</dbReference>
<dbReference type="InParanoid" id="A0A1Y1UIK0"/>
<dbReference type="OrthoDB" id="511599at2759"/>
<proteinExistence type="predicted"/>
<dbReference type="Pfam" id="PF24913">
    <property type="entry name" value="WHD_AAA_fung"/>
    <property type="match status" value="1"/>
</dbReference>
<keyword evidence="1" id="KW-1133">Transmembrane helix</keyword>
<sequence length="544" mass="61815">MPVRRLQHVLRPRHVQPLIPVPRRLPVRLLSSTTLRANVPTWPQPLGQPQTPVNPSDDAIQQVMSEKNKSTEGRSKSFLETWSSSPSFQAALTTVVGLMMVFVGGVGYLSWYKSHVLHRMERAFAPGFDPALEMHSEESLHIERDEQPLIDSIVRGEHAGSYYLMIGPNGTGKGTLILNAMRKIQADGAAILEGHPDLEVVRLRLGKSLDFDYFEDWQGSLFSRADPRSAGPALDIERALNKLEKVALRYKAKKGRPIVLVFNEIHLIPNSPEGHALLHQLQQRAEAWAEGGICTMVFSTDDFWCLDMMKKNASRMQVLSVYDLPPHEAISALRRIRTSTLRHRYGPDAKVENDAILRQVYDLVGGRMSHLTRVSRAGDMLKRAEQMVEDEMHWLQSKIGLIPDHDDDVMDEQKWASCSWLLLRHLAKLPEDEQYVSYGEARRIMTRTDFIEPLDAYQVIAIDRRHRIRLDSTLMLRAVERAIAEEGFDDLLDQTRARVDEIEGLHRQNELTIKEPFKIVVDKGGRQFDVIGLGDSFNPPDEPS</sequence>
<evidence type="ECO:0000313" key="4">
    <source>
        <dbReference type="Proteomes" id="UP000193218"/>
    </source>
</evidence>
<dbReference type="RefSeq" id="XP_021871867.1">
    <property type="nucleotide sequence ID" value="XM_022015610.1"/>
</dbReference>
<dbReference type="STRING" id="4999.A0A1Y1UIK0"/>
<organism evidence="3 4">
    <name type="scientific">Kockovaella imperatae</name>
    <dbReference type="NCBI Taxonomy" id="4999"/>
    <lineage>
        <taxon>Eukaryota</taxon>
        <taxon>Fungi</taxon>
        <taxon>Dikarya</taxon>
        <taxon>Basidiomycota</taxon>
        <taxon>Agaricomycotina</taxon>
        <taxon>Tremellomycetes</taxon>
        <taxon>Tremellales</taxon>
        <taxon>Cuniculitremaceae</taxon>
        <taxon>Kockovaella</taxon>
    </lineage>
</organism>
<feature type="transmembrane region" description="Helical" evidence="1">
    <location>
        <begin position="88"/>
        <end position="112"/>
    </location>
</feature>
<dbReference type="PANTHER" id="PTHR36168">
    <property type="entry name" value="CHROMOSOME 1, WHOLE GENOME SHOTGUN SEQUENCE"/>
    <property type="match status" value="1"/>
</dbReference>
<dbReference type="AlphaFoldDB" id="A0A1Y1UIK0"/>
<evidence type="ECO:0000313" key="3">
    <source>
        <dbReference type="EMBL" id="ORX37880.1"/>
    </source>
</evidence>
<keyword evidence="1" id="KW-0812">Transmembrane</keyword>
<dbReference type="GeneID" id="33557419"/>
<gene>
    <name evidence="3" type="ORF">BD324DRAFT_623651</name>
</gene>
<dbReference type="Gene3D" id="3.40.50.300">
    <property type="entry name" value="P-loop containing nucleotide triphosphate hydrolases"/>
    <property type="match status" value="1"/>
</dbReference>
<feature type="domain" description="AAA protein C-terminal winged helix" evidence="2">
    <location>
        <begin position="397"/>
        <end position="503"/>
    </location>
</feature>
<dbReference type="Proteomes" id="UP000193218">
    <property type="component" value="Unassembled WGS sequence"/>
</dbReference>
<comment type="caution">
    <text evidence="3">The sequence shown here is derived from an EMBL/GenBank/DDBJ whole genome shotgun (WGS) entry which is preliminary data.</text>
</comment>
<protein>
    <recommendedName>
        <fullName evidence="2">AAA protein C-terminal winged helix domain-containing protein</fullName>
    </recommendedName>
</protein>
<dbReference type="EMBL" id="NBSH01000005">
    <property type="protein sequence ID" value="ORX37880.1"/>
    <property type="molecule type" value="Genomic_DNA"/>
</dbReference>
<dbReference type="InterPro" id="IPR027417">
    <property type="entry name" value="P-loop_NTPase"/>
</dbReference>
<keyword evidence="4" id="KW-1185">Reference proteome</keyword>
<name>A0A1Y1UIK0_9TREE</name>
<evidence type="ECO:0000256" key="1">
    <source>
        <dbReference type="SAM" id="Phobius"/>
    </source>
</evidence>
<accession>A0A1Y1UIK0</accession>
<dbReference type="InterPro" id="IPR056808">
    <property type="entry name" value="HTH_AAA"/>
</dbReference>
<dbReference type="PANTHER" id="PTHR36168:SF1">
    <property type="entry name" value="ORC1-LIKE AAA ATPASE DOMAIN-CONTAINING PROTEIN"/>
    <property type="match status" value="1"/>
</dbReference>